<dbReference type="Pfam" id="PF05569">
    <property type="entry name" value="Peptidase_M56"/>
    <property type="match status" value="1"/>
</dbReference>
<keyword evidence="4" id="KW-1185">Reference proteome</keyword>
<dbReference type="InterPro" id="IPR008756">
    <property type="entry name" value="Peptidase_M56"/>
</dbReference>
<name>K0B3B1_GOTA9</name>
<dbReference type="HOGENOM" id="CLU_376292_0_0_9"/>
<feature type="transmembrane region" description="Helical" evidence="1">
    <location>
        <begin position="361"/>
        <end position="382"/>
    </location>
</feature>
<dbReference type="eggNOG" id="COG4219">
    <property type="taxonomic scope" value="Bacteria"/>
</dbReference>
<dbReference type="CDD" id="cd07341">
    <property type="entry name" value="M56_BlaR1_MecR1_like"/>
    <property type="match status" value="1"/>
</dbReference>
<evidence type="ECO:0000313" key="4">
    <source>
        <dbReference type="Proteomes" id="UP000006094"/>
    </source>
</evidence>
<gene>
    <name evidence="3" type="ordered locus">Curi_c26740</name>
</gene>
<organism evidence="3 4">
    <name type="scientific">Gottschalkia acidurici (strain ATCC 7906 / DSM 604 / BCRC 14475 / CIP 104303 / KCTC 5404 / NCIMB 10678 / 9a)</name>
    <name type="common">Clostridium acidurici</name>
    <dbReference type="NCBI Taxonomy" id="1128398"/>
    <lineage>
        <taxon>Bacteria</taxon>
        <taxon>Bacillati</taxon>
        <taxon>Bacillota</taxon>
        <taxon>Tissierellia</taxon>
        <taxon>Tissierellales</taxon>
        <taxon>Gottschalkiaceae</taxon>
        <taxon>Gottschalkia</taxon>
    </lineage>
</organism>
<keyword evidence="1" id="KW-0472">Membrane</keyword>
<feature type="transmembrane region" description="Helical" evidence="1">
    <location>
        <begin position="155"/>
        <end position="179"/>
    </location>
</feature>
<feature type="transmembrane region" description="Helical" evidence="1">
    <location>
        <begin position="265"/>
        <end position="287"/>
    </location>
</feature>
<dbReference type="AlphaFoldDB" id="K0B3B1"/>
<protein>
    <submittedName>
        <fullName evidence="3">Beta-lactamase regulatory protein</fullName>
    </submittedName>
</protein>
<dbReference type="PANTHER" id="PTHR34978">
    <property type="entry name" value="POSSIBLE SENSOR-TRANSDUCER PROTEIN BLAR"/>
    <property type="match status" value="1"/>
</dbReference>
<evidence type="ECO:0000256" key="1">
    <source>
        <dbReference type="SAM" id="Phobius"/>
    </source>
</evidence>
<reference evidence="3 4" key="1">
    <citation type="journal article" date="2012" name="PLoS ONE">
        <title>The purine-utilizing bacterium Clostridium acidurici 9a: a genome-guided metabolic reconsideration.</title>
        <authorList>
            <person name="Hartwich K."/>
            <person name="Poehlein A."/>
            <person name="Daniel R."/>
        </authorList>
    </citation>
    <scope>NUCLEOTIDE SEQUENCE [LARGE SCALE GENOMIC DNA]</scope>
    <source>
        <strain evidence="4">ATCC 7906 / DSM 604 / BCRC 14475 / CIP 104303 / KCTC 5404 / NCIMB 10678 / 9a</strain>
    </source>
</reference>
<accession>K0B3B1</accession>
<feature type="domain" description="Peptidase M56" evidence="2">
    <location>
        <begin position="14"/>
        <end position="353"/>
    </location>
</feature>
<dbReference type="OrthoDB" id="9816453at2"/>
<dbReference type="Proteomes" id="UP000006094">
    <property type="component" value="Chromosome"/>
</dbReference>
<proteinExistence type="predicted"/>
<dbReference type="InterPro" id="IPR052173">
    <property type="entry name" value="Beta-lactam_resp_regulator"/>
</dbReference>
<keyword evidence="1" id="KW-1133">Transmembrane helix</keyword>
<dbReference type="PATRIC" id="fig|1128398.3.peg.2755"/>
<feature type="transmembrane region" description="Helical" evidence="1">
    <location>
        <begin position="7"/>
        <end position="28"/>
    </location>
</feature>
<evidence type="ECO:0000313" key="3">
    <source>
        <dbReference type="EMBL" id="AFS79667.1"/>
    </source>
</evidence>
<dbReference type="EMBL" id="CP003326">
    <property type="protein sequence ID" value="AFS79667.1"/>
    <property type="molecule type" value="Genomic_DNA"/>
</dbReference>
<evidence type="ECO:0000259" key="2">
    <source>
        <dbReference type="Pfam" id="PF05569"/>
    </source>
</evidence>
<feature type="transmembrane region" description="Helical" evidence="1">
    <location>
        <begin position="40"/>
        <end position="58"/>
    </location>
</feature>
<keyword evidence="1" id="KW-0812">Transmembrane</keyword>
<sequence length="785" mass="92292">MNILEKSLLWTLYSSFIATIMVLLILVIKKLFKNYITPRFQNMLWFLIIIRLLIPTSIGNPSDLINIVSENYKNIVNYGKSDLTQTILNSSDSTYSLENVSEEYLNDSVSNLNNADNEKSFERFKEENSLKSNFLNLKKIIYEFKDKEKASIKKVIMISSYLWIIGVIIMTIFTLLSILKFKKITNDFLRVSDTQIRSMLEVSKEKLGLKKDILVYCSDRFNIPFIYGILKPKIYIPRDILNMNNSKELFYIILHELTHYKRKDILYNLLSIIALSIHWFNPIIWIVMKKIKEDRELACDSCVLEVLEEHESIQYGMTILSLSKIFSSSGNKESFNLHFYEDNTQIERRIMMIKKFKEGSYKMSITSITTVILLSLVTIVSADGSKLISNVDKSISQINKDKDDTDFKLYSSDDSLVFSTLDRLKDFVNFEFKVPNYLPSGYKPATLTLEKEKEYIANFDFIKYSTDYLKYPNDTPLRSNSYIKLLVSKENIKEYLMNKNKSYENDLDKVDVNFEEEHMTISSIGGSVITIKKNTISDGNRMQVMDMKTGQMIDRQVYSQPKEIRSVEKYFIWNSKDIWYGIRYYNKIDDINMSYFKEEEISKDDMNQIIMSFKYSDDVYWKNHISESSNDKSPYFLNSNLIIYDKKDLEEAERLLGFKPKLPLKLHGDFVPSLSRVEPLTNSTIETSRNISTYYEQRQQNDNTILSPRITFDQRKNTNKYILSDEEKSNESSIMIEGKKVLMYEFDQNRDIIKTYIWNEEDILYRVVFVGQIDKQKEIVKTFMN</sequence>
<dbReference type="RefSeq" id="WP_014968801.1">
    <property type="nucleotide sequence ID" value="NC_018664.1"/>
</dbReference>
<dbReference type="PANTHER" id="PTHR34978:SF3">
    <property type="entry name" value="SLR0241 PROTEIN"/>
    <property type="match status" value="1"/>
</dbReference>
<dbReference type="KEGG" id="cad:Curi_c26740"/>
<dbReference type="STRING" id="1128398.Curi_c26740"/>